<keyword evidence="2" id="KW-1185">Reference proteome</keyword>
<dbReference type="SUPFAM" id="SSF56425">
    <property type="entry name" value="Succinate dehydrogenase/fumarate reductase flavoprotein, catalytic domain"/>
    <property type="match status" value="1"/>
</dbReference>
<evidence type="ECO:0000313" key="1">
    <source>
        <dbReference type="EMBL" id="KAK0712608.1"/>
    </source>
</evidence>
<evidence type="ECO:0000313" key="2">
    <source>
        <dbReference type="Proteomes" id="UP001172101"/>
    </source>
</evidence>
<protein>
    <submittedName>
        <fullName evidence="1">Uncharacterized protein</fullName>
    </submittedName>
</protein>
<sequence length="138" mass="15478">MSACGGRVQLANPKALVQFQWGMRLVRRSLWDKVKNNINDQTHGLWRTYVWYLTHFAYKKAATLDDLARGFGVVPGAMQETIKAYNDALANKQPGPSTMSAVQDRRNECSHVSTVTASGEIEVRKQVIEDLTAARPQE</sequence>
<dbReference type="Proteomes" id="UP001172101">
    <property type="component" value="Unassembled WGS sequence"/>
</dbReference>
<dbReference type="RefSeq" id="XP_060293931.1">
    <property type="nucleotide sequence ID" value="XM_060440050.1"/>
</dbReference>
<accession>A0AA40DUT5</accession>
<dbReference type="Gene3D" id="3.90.700.10">
    <property type="entry name" value="Succinate dehydrogenase/fumarate reductase flavoprotein, catalytic domain"/>
    <property type="match status" value="1"/>
</dbReference>
<dbReference type="InterPro" id="IPR027477">
    <property type="entry name" value="Succ_DH/fumarate_Rdtase_cat_sf"/>
</dbReference>
<proteinExistence type="predicted"/>
<dbReference type="GeneID" id="85323320"/>
<reference evidence="1" key="1">
    <citation type="submission" date="2023-06" db="EMBL/GenBank/DDBJ databases">
        <title>Genome-scale phylogeny and comparative genomics of the fungal order Sordariales.</title>
        <authorList>
            <consortium name="Lawrence Berkeley National Laboratory"/>
            <person name="Hensen N."/>
            <person name="Bonometti L."/>
            <person name="Westerberg I."/>
            <person name="Brannstrom I.O."/>
            <person name="Guillou S."/>
            <person name="Cros-Aarteil S."/>
            <person name="Calhoun S."/>
            <person name="Haridas S."/>
            <person name="Kuo A."/>
            <person name="Mondo S."/>
            <person name="Pangilinan J."/>
            <person name="Riley R."/>
            <person name="LaButti K."/>
            <person name="Andreopoulos B."/>
            <person name="Lipzen A."/>
            <person name="Chen C."/>
            <person name="Yanf M."/>
            <person name="Daum C."/>
            <person name="Ng V."/>
            <person name="Clum A."/>
            <person name="Steindorff A."/>
            <person name="Ohm R."/>
            <person name="Martin F."/>
            <person name="Silar P."/>
            <person name="Natvig D."/>
            <person name="Lalanne C."/>
            <person name="Gautier V."/>
            <person name="Ament-velasquez S.L."/>
            <person name="Kruys A."/>
            <person name="Hutchinson M.I."/>
            <person name="Powell A.J."/>
            <person name="Barry K."/>
            <person name="Miller A.N."/>
            <person name="Grigoriev I.V."/>
            <person name="Debuchy R."/>
            <person name="Gladieux P."/>
            <person name="Thoren M.H."/>
            <person name="Johannesson H."/>
        </authorList>
    </citation>
    <scope>NUCLEOTIDE SEQUENCE</scope>
    <source>
        <strain evidence="1">SMH2392-1A</strain>
    </source>
</reference>
<organism evidence="1 2">
    <name type="scientific">Lasiosphaeria miniovina</name>
    <dbReference type="NCBI Taxonomy" id="1954250"/>
    <lineage>
        <taxon>Eukaryota</taxon>
        <taxon>Fungi</taxon>
        <taxon>Dikarya</taxon>
        <taxon>Ascomycota</taxon>
        <taxon>Pezizomycotina</taxon>
        <taxon>Sordariomycetes</taxon>
        <taxon>Sordariomycetidae</taxon>
        <taxon>Sordariales</taxon>
        <taxon>Lasiosphaeriaceae</taxon>
        <taxon>Lasiosphaeria</taxon>
    </lineage>
</organism>
<dbReference type="EMBL" id="JAUIRO010000005">
    <property type="protein sequence ID" value="KAK0712608.1"/>
    <property type="molecule type" value="Genomic_DNA"/>
</dbReference>
<gene>
    <name evidence="1" type="ORF">B0T26DRAFT_677049</name>
</gene>
<comment type="caution">
    <text evidence="1">The sequence shown here is derived from an EMBL/GenBank/DDBJ whole genome shotgun (WGS) entry which is preliminary data.</text>
</comment>
<dbReference type="AlphaFoldDB" id="A0AA40DUT5"/>
<name>A0AA40DUT5_9PEZI</name>